<evidence type="ECO:0000259" key="2">
    <source>
        <dbReference type="PROSITE" id="PS51278"/>
    </source>
</evidence>
<dbReference type="Pfam" id="PF13230">
    <property type="entry name" value="GATase_4"/>
    <property type="match status" value="1"/>
</dbReference>
<dbReference type="PROSITE" id="PS51278">
    <property type="entry name" value="GATASE_TYPE_2"/>
    <property type="match status" value="1"/>
</dbReference>
<dbReference type="EMBL" id="JBHSIM010000003">
    <property type="protein sequence ID" value="MFC4831245.1"/>
    <property type="molecule type" value="Genomic_DNA"/>
</dbReference>
<proteinExistence type="predicted"/>
<dbReference type="RefSeq" id="WP_274186857.1">
    <property type="nucleotide sequence ID" value="NZ_BAABHN010000003.1"/>
</dbReference>
<dbReference type="Gene3D" id="3.60.20.10">
    <property type="entry name" value="Glutamine Phosphoribosylpyrophosphate, subunit 1, domain 1"/>
    <property type="match status" value="1"/>
</dbReference>
<dbReference type="InterPro" id="IPR017932">
    <property type="entry name" value="GATase_2_dom"/>
</dbReference>
<sequence>MCRLFALHAGPHDVPAEFWLLSAPDSFAAQSERNAEGFGIAALSTRDGLLLVRNPVKAGDDAMYRQVSQRVRASQLLAHLRYASTGAVSLPNTHPFVIDNRIFAHNGVVGDLPELERRIGPSIAMVGGDTDSERFFAFLTLAVRDAGGDVKAGIVAAVHELAREIELYSLNFVLGANGHLWAFRYPEHNPLWMLHRAPSDEALVHDDAAGTLHMHSDAAVDHPVVVIASERMDARPGWEEVAVGELVHIGPDLTVEREVIIAEPPSKPMVLSGHAARTQSYERD</sequence>
<evidence type="ECO:0000256" key="1">
    <source>
        <dbReference type="ARBA" id="ARBA00022962"/>
    </source>
</evidence>
<comment type="caution">
    <text evidence="3">The sequence shown here is derived from an EMBL/GenBank/DDBJ whole genome shotgun (WGS) entry which is preliminary data.</text>
</comment>
<dbReference type="CDD" id="cd01908">
    <property type="entry name" value="YafJ"/>
    <property type="match status" value="1"/>
</dbReference>
<evidence type="ECO:0000313" key="3">
    <source>
        <dbReference type="EMBL" id="MFC4831245.1"/>
    </source>
</evidence>
<dbReference type="PANTHER" id="PTHR42824:SF1">
    <property type="entry name" value="GLUTAMINE AMIDOTRANSFERASE YAFJ-RELATED"/>
    <property type="match status" value="1"/>
</dbReference>
<evidence type="ECO:0000313" key="4">
    <source>
        <dbReference type="Proteomes" id="UP001595909"/>
    </source>
</evidence>
<dbReference type="PANTHER" id="PTHR42824">
    <property type="entry name" value="GLUTAMINE AMIDOTRANSFERASE"/>
    <property type="match status" value="1"/>
</dbReference>
<reference evidence="4" key="1">
    <citation type="journal article" date="2019" name="Int. J. Syst. Evol. Microbiol.">
        <title>The Global Catalogue of Microorganisms (GCM) 10K type strain sequencing project: providing services to taxonomists for standard genome sequencing and annotation.</title>
        <authorList>
            <consortium name="The Broad Institute Genomics Platform"/>
            <consortium name="The Broad Institute Genome Sequencing Center for Infectious Disease"/>
            <person name="Wu L."/>
            <person name="Ma J."/>
        </authorList>
    </citation>
    <scope>NUCLEOTIDE SEQUENCE [LARGE SCALE GENOMIC DNA]</scope>
    <source>
        <strain evidence="4">CCUG 50347</strain>
    </source>
</reference>
<dbReference type="InterPro" id="IPR026869">
    <property type="entry name" value="EgtC-like"/>
</dbReference>
<dbReference type="Proteomes" id="UP001595909">
    <property type="component" value="Unassembled WGS sequence"/>
</dbReference>
<name>A0ABV9RG10_9PSEU</name>
<protein>
    <submittedName>
        <fullName evidence="3">Class II glutamine amidotransferase</fullName>
    </submittedName>
</protein>
<organism evidence="3 4">
    <name type="scientific">Actinomycetospora chibensis</name>
    <dbReference type="NCBI Taxonomy" id="663606"/>
    <lineage>
        <taxon>Bacteria</taxon>
        <taxon>Bacillati</taxon>
        <taxon>Actinomycetota</taxon>
        <taxon>Actinomycetes</taxon>
        <taxon>Pseudonocardiales</taxon>
        <taxon>Pseudonocardiaceae</taxon>
        <taxon>Actinomycetospora</taxon>
    </lineage>
</organism>
<feature type="domain" description="Glutamine amidotransferase type-2" evidence="2">
    <location>
        <begin position="2"/>
        <end position="252"/>
    </location>
</feature>
<keyword evidence="4" id="KW-1185">Reference proteome</keyword>
<keyword evidence="1 3" id="KW-0315">Glutamine amidotransferase</keyword>
<accession>A0ABV9RG10</accession>
<dbReference type="InterPro" id="IPR029055">
    <property type="entry name" value="Ntn_hydrolases_N"/>
</dbReference>
<gene>
    <name evidence="3" type="ORF">ACFPEL_02375</name>
</gene>
<dbReference type="SUPFAM" id="SSF56235">
    <property type="entry name" value="N-terminal nucleophile aminohydrolases (Ntn hydrolases)"/>
    <property type="match status" value="1"/>
</dbReference>